<dbReference type="Proteomes" id="UP001283361">
    <property type="component" value="Unassembled WGS sequence"/>
</dbReference>
<reference evidence="1" key="1">
    <citation type="journal article" date="2023" name="G3 (Bethesda)">
        <title>A reference genome for the long-term kleptoplast-retaining sea slug Elysia crispata morphotype clarki.</title>
        <authorList>
            <person name="Eastman K.E."/>
            <person name="Pendleton A.L."/>
            <person name="Shaikh M.A."/>
            <person name="Suttiyut T."/>
            <person name="Ogas R."/>
            <person name="Tomko P."/>
            <person name="Gavelis G."/>
            <person name="Widhalm J.R."/>
            <person name="Wisecaver J.H."/>
        </authorList>
    </citation>
    <scope>NUCLEOTIDE SEQUENCE</scope>
    <source>
        <strain evidence="1">ECLA1</strain>
    </source>
</reference>
<comment type="caution">
    <text evidence="1">The sequence shown here is derived from an EMBL/GenBank/DDBJ whole genome shotgun (WGS) entry which is preliminary data.</text>
</comment>
<organism evidence="1 2">
    <name type="scientific">Elysia crispata</name>
    <name type="common">lettuce slug</name>
    <dbReference type="NCBI Taxonomy" id="231223"/>
    <lineage>
        <taxon>Eukaryota</taxon>
        <taxon>Metazoa</taxon>
        <taxon>Spiralia</taxon>
        <taxon>Lophotrochozoa</taxon>
        <taxon>Mollusca</taxon>
        <taxon>Gastropoda</taxon>
        <taxon>Heterobranchia</taxon>
        <taxon>Euthyneura</taxon>
        <taxon>Panpulmonata</taxon>
        <taxon>Sacoglossa</taxon>
        <taxon>Placobranchoidea</taxon>
        <taxon>Plakobranchidae</taxon>
        <taxon>Elysia</taxon>
    </lineage>
</organism>
<accession>A0AAE0Z9C8</accession>
<sequence>MSQQLSSLMLLTSKATFIYEHDVNRKLLVMKPRYCTYGARINILSQCGVKYWSSLQDPNTLECLAPSSPELPGTEQWWGGHLFIPGCHGNATPTATPPSPSTGCSGVGVA</sequence>
<name>A0AAE0Z9C8_9GAST</name>
<evidence type="ECO:0000313" key="2">
    <source>
        <dbReference type="Proteomes" id="UP001283361"/>
    </source>
</evidence>
<dbReference type="EMBL" id="JAWDGP010004345">
    <property type="protein sequence ID" value="KAK3765138.1"/>
    <property type="molecule type" value="Genomic_DNA"/>
</dbReference>
<gene>
    <name evidence="1" type="ORF">RRG08_027778</name>
</gene>
<dbReference type="AlphaFoldDB" id="A0AAE0Z9C8"/>
<protein>
    <submittedName>
        <fullName evidence="1">Uncharacterized protein</fullName>
    </submittedName>
</protein>
<proteinExistence type="predicted"/>
<keyword evidence="2" id="KW-1185">Reference proteome</keyword>
<evidence type="ECO:0000313" key="1">
    <source>
        <dbReference type="EMBL" id="KAK3765138.1"/>
    </source>
</evidence>